<dbReference type="CDD" id="cd00130">
    <property type="entry name" value="PAS"/>
    <property type="match status" value="1"/>
</dbReference>
<feature type="domain" description="PAS" evidence="7">
    <location>
        <begin position="319"/>
        <end position="389"/>
    </location>
</feature>
<sequence>MTSPHILDEIFPGDSKLSQLMRSHDWSATPLGPPQTWPQGLKIPLRMMLASRFEMWLGWGPDLAFFYNDAYVPTLGIKHPAALGRPMREVWREVFDAVKDRIRSVMVDGVATWDKALMLLLERNGYPEETYHTFSYSPLRGDSGLTEGLMCVVTEETERVISERRLNTLRALADGLLGIRSADQVVAELHAALTLNRKDFPFGLIYLRDHVGGWRGQPCSGDAAPLLAVDWPLRGFEGGASARRVSLAALDVALPFGAWDRPPCDALVLPIAQGSRDFGALVLGLNPYRPHDSDIVGFAQLLAGQISGALSNVEALTSERRRADRIWVNSRDLLVVVDSDGCFQSVSPSWTRILGYAADEVVGRSFRHFIHPDDLPAAEAGLETVNQAVDLTAFEIRYLSKAGEVVWISWNTSLEDHLIYAYGRDITAEKAQAAALLATEAQLRQSQKMEAIGQLTGGIAHDFNNMLAVVIGSLELLDRKINDPNPAVRRYIDAAMDGAKRSAALTQRLLAFSRQQPLKPETLDANRLVAETSELLRHSIGGDVRLETVLAGGLWRVHADPNQLVSALLNLAVNARDAMDGGGRLTIETQNAHLDDAYALANFGVCAGQYVMIAITDTGRGMAPEVMARAFDPFFTTKEVGRGTGLGLSQVYGFIKQSSGHVKIYSEPGQGTTVKIYLPRMFNGGDDPPSRAVADAGAAGTFGELILVVEDEPAMRQFSLEALGTLGYRVIEADGAQAALALLDAHPDIALLFTDIIMPDRNGRQLADEACRRRPELKVLYTTGYTRNAVVHNGVVDPGVQLIGKPFTLDQLAEKIREVLEK</sequence>
<dbReference type="SUPFAM" id="SSF55874">
    <property type="entry name" value="ATPase domain of HSP90 chaperone/DNA topoisomerase II/histidine kinase"/>
    <property type="match status" value="1"/>
</dbReference>
<dbReference type="SMART" id="SM00387">
    <property type="entry name" value="HATPase_c"/>
    <property type="match status" value="1"/>
</dbReference>
<dbReference type="PANTHER" id="PTHR43065">
    <property type="entry name" value="SENSOR HISTIDINE KINASE"/>
    <property type="match status" value="1"/>
</dbReference>
<dbReference type="NCBIfam" id="TIGR00229">
    <property type="entry name" value="sensory_box"/>
    <property type="match status" value="1"/>
</dbReference>
<dbReference type="InterPro" id="IPR035965">
    <property type="entry name" value="PAS-like_dom_sf"/>
</dbReference>
<proteinExistence type="predicted"/>
<feature type="modified residue" description="4-aspartylphosphate" evidence="4">
    <location>
        <position position="755"/>
    </location>
</feature>
<keyword evidence="3 4" id="KW-0597">Phosphoprotein</keyword>
<evidence type="ECO:0000256" key="4">
    <source>
        <dbReference type="PROSITE-ProRule" id="PRU00169"/>
    </source>
</evidence>
<dbReference type="SUPFAM" id="SSF47384">
    <property type="entry name" value="Homodimeric domain of signal transducing histidine kinase"/>
    <property type="match status" value="1"/>
</dbReference>
<dbReference type="AlphaFoldDB" id="A0A7W7Z0Z3"/>
<dbReference type="CDD" id="cd00082">
    <property type="entry name" value="HisKA"/>
    <property type="match status" value="1"/>
</dbReference>
<dbReference type="Pfam" id="PF00072">
    <property type="entry name" value="Response_reg"/>
    <property type="match status" value="1"/>
</dbReference>
<dbReference type="Gene3D" id="3.40.50.2300">
    <property type="match status" value="1"/>
</dbReference>
<dbReference type="Pfam" id="PF02518">
    <property type="entry name" value="HATPase_c"/>
    <property type="match status" value="1"/>
</dbReference>
<organism evidence="8 9">
    <name type="scientific">Rhodopseudomonas rhenobacensis</name>
    <dbReference type="NCBI Taxonomy" id="87461"/>
    <lineage>
        <taxon>Bacteria</taxon>
        <taxon>Pseudomonadati</taxon>
        <taxon>Pseudomonadota</taxon>
        <taxon>Alphaproteobacteria</taxon>
        <taxon>Hyphomicrobiales</taxon>
        <taxon>Nitrobacteraceae</taxon>
        <taxon>Rhodopseudomonas</taxon>
    </lineage>
</organism>
<name>A0A7W7Z0Z3_9BRAD</name>
<dbReference type="PRINTS" id="PR00344">
    <property type="entry name" value="BCTRLSENSOR"/>
</dbReference>
<dbReference type="InterPro" id="IPR036097">
    <property type="entry name" value="HisK_dim/P_sf"/>
</dbReference>
<dbReference type="SUPFAM" id="SSF52172">
    <property type="entry name" value="CheY-like"/>
    <property type="match status" value="1"/>
</dbReference>
<dbReference type="GO" id="GO:0000155">
    <property type="term" value="F:phosphorelay sensor kinase activity"/>
    <property type="evidence" value="ECO:0007669"/>
    <property type="project" value="InterPro"/>
</dbReference>
<dbReference type="Gene3D" id="1.10.287.130">
    <property type="match status" value="1"/>
</dbReference>
<comment type="caution">
    <text evidence="8">The sequence shown here is derived from an EMBL/GenBank/DDBJ whole genome shotgun (WGS) entry which is preliminary data.</text>
</comment>
<comment type="catalytic activity">
    <reaction evidence="1">
        <text>ATP + protein L-histidine = ADP + protein N-phospho-L-histidine.</text>
        <dbReference type="EC" id="2.7.13.3"/>
    </reaction>
</comment>
<dbReference type="InterPro" id="IPR001789">
    <property type="entry name" value="Sig_transdc_resp-reg_receiver"/>
</dbReference>
<dbReference type="SMART" id="SM00091">
    <property type="entry name" value="PAS"/>
    <property type="match status" value="2"/>
</dbReference>
<reference evidence="8 9" key="1">
    <citation type="submission" date="2020-08" db="EMBL/GenBank/DDBJ databases">
        <title>Genomic Encyclopedia of Type Strains, Phase IV (KMG-IV): sequencing the most valuable type-strain genomes for metagenomic binning, comparative biology and taxonomic classification.</title>
        <authorList>
            <person name="Goeker M."/>
        </authorList>
    </citation>
    <scope>NUCLEOTIDE SEQUENCE [LARGE SCALE GENOMIC DNA]</scope>
    <source>
        <strain evidence="8 9">DSM 12706</strain>
    </source>
</reference>
<evidence type="ECO:0000256" key="3">
    <source>
        <dbReference type="ARBA" id="ARBA00022553"/>
    </source>
</evidence>
<dbReference type="SMART" id="SM00448">
    <property type="entry name" value="REC"/>
    <property type="match status" value="1"/>
</dbReference>
<dbReference type="EC" id="2.7.13.3" evidence="2"/>
<dbReference type="Gene3D" id="3.30.565.10">
    <property type="entry name" value="Histidine kinase-like ATPase, C-terminal domain"/>
    <property type="match status" value="1"/>
</dbReference>
<evidence type="ECO:0000259" key="6">
    <source>
        <dbReference type="PROSITE" id="PS50110"/>
    </source>
</evidence>
<dbReference type="InterPro" id="IPR000014">
    <property type="entry name" value="PAS"/>
</dbReference>
<dbReference type="PANTHER" id="PTHR43065:SF49">
    <property type="entry name" value="HISTIDINE KINASE"/>
    <property type="match status" value="1"/>
</dbReference>
<feature type="domain" description="Histidine kinase" evidence="5">
    <location>
        <begin position="458"/>
        <end position="682"/>
    </location>
</feature>
<evidence type="ECO:0000256" key="2">
    <source>
        <dbReference type="ARBA" id="ARBA00012438"/>
    </source>
</evidence>
<dbReference type="InterPro" id="IPR003594">
    <property type="entry name" value="HATPase_dom"/>
</dbReference>
<evidence type="ECO:0000259" key="5">
    <source>
        <dbReference type="PROSITE" id="PS50109"/>
    </source>
</evidence>
<dbReference type="EMBL" id="JACHIH010000002">
    <property type="protein sequence ID" value="MBB5045884.1"/>
    <property type="molecule type" value="Genomic_DNA"/>
</dbReference>
<dbReference type="SMART" id="SM00388">
    <property type="entry name" value="HisKA"/>
    <property type="match status" value="1"/>
</dbReference>
<protein>
    <recommendedName>
        <fullName evidence="2">histidine kinase</fullName>
        <ecNumber evidence="2">2.7.13.3</ecNumber>
    </recommendedName>
</protein>
<evidence type="ECO:0000256" key="1">
    <source>
        <dbReference type="ARBA" id="ARBA00000085"/>
    </source>
</evidence>
<dbReference type="Pfam" id="PF08447">
    <property type="entry name" value="PAS_3"/>
    <property type="match status" value="1"/>
</dbReference>
<dbReference type="PROSITE" id="PS50112">
    <property type="entry name" value="PAS"/>
    <property type="match status" value="1"/>
</dbReference>
<dbReference type="Proteomes" id="UP000542353">
    <property type="component" value="Unassembled WGS sequence"/>
</dbReference>
<evidence type="ECO:0000313" key="8">
    <source>
        <dbReference type="EMBL" id="MBB5045884.1"/>
    </source>
</evidence>
<dbReference type="InterPro" id="IPR036890">
    <property type="entry name" value="HATPase_C_sf"/>
</dbReference>
<keyword evidence="9" id="KW-1185">Reference proteome</keyword>
<feature type="domain" description="Response regulatory" evidence="6">
    <location>
        <begin position="705"/>
        <end position="820"/>
    </location>
</feature>
<dbReference type="InterPro" id="IPR011006">
    <property type="entry name" value="CheY-like_superfamily"/>
</dbReference>
<dbReference type="InterPro" id="IPR005467">
    <property type="entry name" value="His_kinase_dom"/>
</dbReference>
<dbReference type="Gene3D" id="3.30.450.20">
    <property type="entry name" value="PAS domain"/>
    <property type="match status" value="2"/>
</dbReference>
<dbReference type="InterPro" id="IPR003661">
    <property type="entry name" value="HisK_dim/P_dom"/>
</dbReference>
<dbReference type="SUPFAM" id="SSF55785">
    <property type="entry name" value="PYP-like sensor domain (PAS domain)"/>
    <property type="match status" value="1"/>
</dbReference>
<dbReference type="InterPro" id="IPR004358">
    <property type="entry name" value="Sig_transdc_His_kin-like_C"/>
</dbReference>
<evidence type="ECO:0000313" key="9">
    <source>
        <dbReference type="Proteomes" id="UP000542353"/>
    </source>
</evidence>
<evidence type="ECO:0000259" key="7">
    <source>
        <dbReference type="PROSITE" id="PS50112"/>
    </source>
</evidence>
<dbReference type="InterPro" id="IPR013655">
    <property type="entry name" value="PAS_fold_3"/>
</dbReference>
<gene>
    <name evidence="8" type="ORF">HNR60_000619</name>
</gene>
<dbReference type="SUPFAM" id="SSF55781">
    <property type="entry name" value="GAF domain-like"/>
    <property type="match status" value="1"/>
</dbReference>
<dbReference type="Pfam" id="PF00512">
    <property type="entry name" value="HisKA"/>
    <property type="match status" value="1"/>
</dbReference>
<accession>A0A7W7Z0Z3</accession>
<dbReference type="PROSITE" id="PS50110">
    <property type="entry name" value="RESPONSE_REGULATORY"/>
    <property type="match status" value="1"/>
</dbReference>
<dbReference type="RefSeq" id="WP_347339295.1">
    <property type="nucleotide sequence ID" value="NZ_JACHIH010000002.1"/>
</dbReference>
<dbReference type="PROSITE" id="PS50109">
    <property type="entry name" value="HIS_KIN"/>
    <property type="match status" value="1"/>
</dbReference>